<accession>A0A077AU89</accession>
<organism evidence="2 3">
    <name type="scientific">Candidatus Odyssella acanthamoebae</name>
    <dbReference type="NCBI Taxonomy" id="91604"/>
    <lineage>
        <taxon>Bacteria</taxon>
        <taxon>Pseudomonadati</taxon>
        <taxon>Pseudomonadota</taxon>
        <taxon>Alphaproteobacteria</taxon>
        <taxon>Holosporales</taxon>
        <taxon>Candidatus Paracaedibacteraceae</taxon>
        <taxon>Candidatus Odyssella</taxon>
    </lineage>
</organism>
<feature type="transmembrane region" description="Helical" evidence="1">
    <location>
        <begin position="127"/>
        <end position="149"/>
    </location>
</feature>
<dbReference type="KEGG" id="paca:ID47_00640"/>
<dbReference type="AlphaFoldDB" id="A0A077AU89"/>
<proteinExistence type="predicted"/>
<dbReference type="eggNOG" id="ENOG5032GZ4">
    <property type="taxonomic scope" value="Bacteria"/>
</dbReference>
<evidence type="ECO:0000313" key="3">
    <source>
        <dbReference type="Proteomes" id="UP000028926"/>
    </source>
</evidence>
<dbReference type="Pfam" id="PF10947">
    <property type="entry name" value="DUF2628"/>
    <property type="match status" value="1"/>
</dbReference>
<evidence type="ECO:0000256" key="1">
    <source>
        <dbReference type="SAM" id="Phobius"/>
    </source>
</evidence>
<dbReference type="Proteomes" id="UP000028926">
    <property type="component" value="Chromosome"/>
</dbReference>
<protein>
    <recommendedName>
        <fullName evidence="4">DUF2628 domain-containing protein</fullName>
    </recommendedName>
</protein>
<feature type="transmembrane region" description="Helical" evidence="1">
    <location>
        <begin position="79"/>
        <end position="106"/>
    </location>
</feature>
<feature type="transmembrane region" description="Helical" evidence="1">
    <location>
        <begin position="53"/>
        <end position="73"/>
    </location>
</feature>
<dbReference type="HOGENOM" id="CLU_1552487_0_0_5"/>
<sequence>MASYPNPPSVDKEENNRFYECAFNKIVGGKIFTWNWAAFFFTVCWMLYRKMYLLAFLISLLRVGVFIGIGTWINDFQGGSFLGILFLVSYIVDWLASGMLSNYLYYKDLQRKARLDYNLIHKKPTDGFALFLGIVFIPFAYLYGFGIWLHSRWKIATLKKQMAVNPAESVMK</sequence>
<keyword evidence="3" id="KW-1185">Reference proteome</keyword>
<keyword evidence="1" id="KW-0812">Transmembrane</keyword>
<keyword evidence="1" id="KW-1133">Transmembrane helix</keyword>
<feature type="transmembrane region" description="Helical" evidence="1">
    <location>
        <begin position="31"/>
        <end position="48"/>
    </location>
</feature>
<dbReference type="RefSeq" id="WP_038462787.1">
    <property type="nucleotide sequence ID" value="NZ_CP008941.1"/>
</dbReference>
<dbReference type="STRING" id="91604.ID47_00640"/>
<dbReference type="EMBL" id="CP008941">
    <property type="protein sequence ID" value="AIK95584.1"/>
    <property type="molecule type" value="Genomic_DNA"/>
</dbReference>
<evidence type="ECO:0000313" key="2">
    <source>
        <dbReference type="EMBL" id="AIK95584.1"/>
    </source>
</evidence>
<reference evidence="2 3" key="1">
    <citation type="submission" date="2014-07" db="EMBL/GenBank/DDBJ databases">
        <title>Comparative genomic insights into amoeba endosymbionts belonging to the families of Holosporaceae and Candidatus Midichloriaceae within Rickettsiales.</title>
        <authorList>
            <person name="Wang Z."/>
            <person name="Wu M."/>
        </authorList>
    </citation>
    <scope>NUCLEOTIDE SEQUENCE [LARGE SCALE GENOMIC DNA]</scope>
    <source>
        <strain evidence="2">PRA3</strain>
    </source>
</reference>
<name>A0A077AU89_9PROT</name>
<gene>
    <name evidence="2" type="ORF">ID47_00640</name>
</gene>
<keyword evidence="1" id="KW-0472">Membrane</keyword>
<dbReference type="InterPro" id="IPR024399">
    <property type="entry name" value="DUF2628"/>
</dbReference>
<evidence type="ECO:0008006" key="4">
    <source>
        <dbReference type="Google" id="ProtNLM"/>
    </source>
</evidence>